<feature type="compositionally biased region" description="Basic and acidic residues" evidence="1">
    <location>
        <begin position="593"/>
        <end position="609"/>
    </location>
</feature>
<feature type="compositionally biased region" description="Low complexity" evidence="1">
    <location>
        <begin position="257"/>
        <end position="278"/>
    </location>
</feature>
<accession>A0A176W3R2</accession>
<feature type="region of interest" description="Disordered" evidence="1">
    <location>
        <begin position="235"/>
        <end position="448"/>
    </location>
</feature>
<evidence type="ECO:0000313" key="3">
    <source>
        <dbReference type="Proteomes" id="UP000077202"/>
    </source>
</evidence>
<comment type="caution">
    <text evidence="2">The sequence shown here is derived from an EMBL/GenBank/DDBJ whole genome shotgun (WGS) entry which is preliminary data.</text>
</comment>
<feature type="region of interest" description="Disordered" evidence="1">
    <location>
        <begin position="552"/>
        <end position="635"/>
    </location>
</feature>
<name>A0A176W3R2_MARPO</name>
<keyword evidence="3" id="KW-1185">Reference proteome</keyword>
<proteinExistence type="predicted"/>
<feature type="compositionally biased region" description="Basic and acidic residues" evidence="1">
    <location>
        <begin position="571"/>
        <end position="581"/>
    </location>
</feature>
<dbReference type="Proteomes" id="UP000077202">
    <property type="component" value="Unassembled WGS sequence"/>
</dbReference>
<reference evidence="2" key="1">
    <citation type="submission" date="2016-03" db="EMBL/GenBank/DDBJ databases">
        <title>Mechanisms controlling the formation of the plant cell surface in tip-growing cells are functionally conserved among land plants.</title>
        <authorList>
            <person name="Honkanen S."/>
            <person name="Jones V.A."/>
            <person name="Morieri G."/>
            <person name="Champion C."/>
            <person name="Hetherington A.J."/>
            <person name="Kelly S."/>
            <person name="Saint-Marcoux D."/>
            <person name="Proust H."/>
            <person name="Prescott H."/>
            <person name="Dolan L."/>
        </authorList>
    </citation>
    <scope>NUCLEOTIDE SEQUENCE [LARGE SCALE GENOMIC DNA]</scope>
    <source>
        <tissue evidence="2">Whole gametophyte</tissue>
    </source>
</reference>
<dbReference type="AlphaFoldDB" id="A0A176W3R2"/>
<gene>
    <name evidence="2" type="ORF">AXG93_4757s1000</name>
</gene>
<feature type="compositionally biased region" description="Polar residues" evidence="1">
    <location>
        <begin position="499"/>
        <end position="508"/>
    </location>
</feature>
<evidence type="ECO:0000256" key="1">
    <source>
        <dbReference type="SAM" id="MobiDB-lite"/>
    </source>
</evidence>
<feature type="compositionally biased region" description="Polar residues" evidence="1">
    <location>
        <begin position="409"/>
        <end position="424"/>
    </location>
</feature>
<sequence length="755" mass="83942">MDDNLRPVKIMGQCSPPMSMGSTKVLILAAGLNPTRMDNSDVIDNSAHEAEDQDTEEEDSDDEAPEAGPRNADAGDGVGPRIYLRKVTERTDHNLPYLGGENFLGAPTIELFFDEEGHPYREGARTGPEYDNEAFIERDALGRLGRGIISGSGQSRDRYGRFIDKVGSSYNRRRMRDELRRLNKPPARYPTKANGITPLQDLANLKLAFMDIYLPPHIDPVAEYERIMAGGEVRNYGPVRTQRPSKLRRTGNRNHMRGPPAARSPPRGDNIDSESGPSSDDEEDFGRRPLRPRRLDPRRAQLPPVIVPPPPRNQSPRRDNPVPAARRRRRTRRPRLVLPASPSPSPSPSPSWDPRDSGGADQTARDEALNADEVRRALEAVFGPASEDGDDRDSAAPAPEPLIPHARVAQSNLHTSGPPEQTATDARIGPLISPRQRPGTPTQIVPVPSYRRVQFGGVTVTVLEPPGGNDIAPSDSQARGAPRSPTPTPGGQARENARNSRTTVSTSEDYALRRLKMGDVTVTILGSSEPIQYTEGESLAQGNLQDVRSMTIPPNIHSRRHVEQQANRRQRSSESEGESRQGRSVRQRTASPHVERDHEGEPIDGHRAQWDQQEWDPEPARPSYWSSPGSQYADPDLTETIQEMKRINFGEGIRILGESDPDFAPERGDIIVHKKENAQHHMLEYYDPDEFTGLFHAGDKLVRITYSSVFRGGRWLLRVYAELHVCTGHQGTPEATWVYIGRAVHLMPRMPVDDP</sequence>
<feature type="compositionally biased region" description="Pro residues" evidence="1">
    <location>
        <begin position="341"/>
        <end position="351"/>
    </location>
</feature>
<feature type="compositionally biased region" description="Basic residues" evidence="1">
    <location>
        <begin position="325"/>
        <end position="335"/>
    </location>
</feature>
<feature type="compositionally biased region" description="Acidic residues" evidence="1">
    <location>
        <begin position="51"/>
        <end position="65"/>
    </location>
</feature>
<feature type="compositionally biased region" description="Basic residues" evidence="1">
    <location>
        <begin position="243"/>
        <end position="256"/>
    </location>
</feature>
<evidence type="ECO:0000313" key="2">
    <source>
        <dbReference type="EMBL" id="OAE27657.1"/>
    </source>
</evidence>
<dbReference type="EMBL" id="LVLJ01001850">
    <property type="protein sequence ID" value="OAE27657.1"/>
    <property type="molecule type" value="Genomic_DNA"/>
</dbReference>
<protein>
    <submittedName>
        <fullName evidence="2">Uncharacterized protein</fullName>
    </submittedName>
</protein>
<feature type="region of interest" description="Disordered" evidence="1">
    <location>
        <begin position="463"/>
        <end position="509"/>
    </location>
</feature>
<organism evidence="2 3">
    <name type="scientific">Marchantia polymorpha subsp. ruderalis</name>
    <dbReference type="NCBI Taxonomy" id="1480154"/>
    <lineage>
        <taxon>Eukaryota</taxon>
        <taxon>Viridiplantae</taxon>
        <taxon>Streptophyta</taxon>
        <taxon>Embryophyta</taxon>
        <taxon>Marchantiophyta</taxon>
        <taxon>Marchantiopsida</taxon>
        <taxon>Marchantiidae</taxon>
        <taxon>Marchantiales</taxon>
        <taxon>Marchantiaceae</taxon>
        <taxon>Marchantia</taxon>
    </lineage>
</organism>
<feature type="region of interest" description="Disordered" evidence="1">
    <location>
        <begin position="35"/>
        <end position="79"/>
    </location>
</feature>
<feature type="compositionally biased region" description="Basic and acidic residues" evidence="1">
    <location>
        <begin position="353"/>
        <end position="378"/>
    </location>
</feature>